<name>A0A8H7VUU9_9FUNG</name>
<proteinExistence type="predicted"/>
<sequence>MLTPDSPLQYLYPGVSTASSKLERSDRKSTSKNYLGDVVLDYAGPTTNIDDLKDFLQRYSKIKHVSVDRSLFKLLSQGKEEHPKRFLGRLQEACQLAELEDAEQQIMFSSRFRNKSVIDIARRKRAVVHRDRVRFLKVPPAFSLSQIVVTVLANLGTDLNALKQVIDFLQKLELLL</sequence>
<organism evidence="1 2">
    <name type="scientific">Thamnidium elegans</name>
    <dbReference type="NCBI Taxonomy" id="101142"/>
    <lineage>
        <taxon>Eukaryota</taxon>
        <taxon>Fungi</taxon>
        <taxon>Fungi incertae sedis</taxon>
        <taxon>Mucoromycota</taxon>
        <taxon>Mucoromycotina</taxon>
        <taxon>Mucoromycetes</taxon>
        <taxon>Mucorales</taxon>
        <taxon>Mucorineae</taxon>
        <taxon>Mucoraceae</taxon>
        <taxon>Thamnidium</taxon>
    </lineage>
</organism>
<comment type="caution">
    <text evidence="1">The sequence shown here is derived from an EMBL/GenBank/DDBJ whole genome shotgun (WGS) entry which is preliminary data.</text>
</comment>
<dbReference type="EMBL" id="JAEPRE010000118">
    <property type="protein sequence ID" value="KAG2232237.1"/>
    <property type="molecule type" value="Genomic_DNA"/>
</dbReference>
<evidence type="ECO:0000313" key="1">
    <source>
        <dbReference type="EMBL" id="KAG2232237.1"/>
    </source>
</evidence>
<gene>
    <name evidence="1" type="ORF">INT48_000887</name>
</gene>
<reference evidence="1" key="1">
    <citation type="submission" date="2021-01" db="EMBL/GenBank/DDBJ databases">
        <title>Metabolic potential, ecology and presence of endohyphal bacteria is reflected in genomic diversity of Mucoromycotina.</title>
        <authorList>
            <person name="Muszewska A."/>
            <person name="Okrasinska A."/>
            <person name="Steczkiewicz K."/>
            <person name="Drgas O."/>
            <person name="Orlowska M."/>
            <person name="Perlinska-Lenart U."/>
            <person name="Aleksandrzak-Piekarczyk T."/>
            <person name="Szatraj K."/>
            <person name="Zielenkiewicz U."/>
            <person name="Pilsyk S."/>
            <person name="Malc E."/>
            <person name="Mieczkowski P."/>
            <person name="Kruszewska J.S."/>
            <person name="Biernat P."/>
            <person name="Pawlowska J."/>
        </authorList>
    </citation>
    <scope>NUCLEOTIDE SEQUENCE</scope>
    <source>
        <strain evidence="1">WA0000018081</strain>
    </source>
</reference>
<protein>
    <submittedName>
        <fullName evidence="1">Uncharacterized protein</fullName>
    </submittedName>
</protein>
<dbReference type="Proteomes" id="UP000613177">
    <property type="component" value="Unassembled WGS sequence"/>
</dbReference>
<keyword evidence="2" id="KW-1185">Reference proteome</keyword>
<evidence type="ECO:0000313" key="2">
    <source>
        <dbReference type="Proteomes" id="UP000613177"/>
    </source>
</evidence>
<accession>A0A8H7VUU9</accession>
<dbReference type="AlphaFoldDB" id="A0A8H7VUU9"/>